<protein>
    <submittedName>
        <fullName evidence="4">Probable isoprenylcysteine alpha-carbonyl methylesterase ICME isoform X1</fullName>
    </submittedName>
</protein>
<dbReference type="InterPro" id="IPR029058">
    <property type="entry name" value="AB_hydrolase_fold"/>
</dbReference>
<feature type="region of interest" description="Disordered" evidence="2">
    <location>
        <begin position="240"/>
        <end position="286"/>
    </location>
</feature>
<evidence type="ECO:0000256" key="1">
    <source>
        <dbReference type="ARBA" id="ARBA00022801"/>
    </source>
</evidence>
<dbReference type="SUPFAM" id="SSF53474">
    <property type="entry name" value="alpha/beta-Hydrolases"/>
    <property type="match status" value="1"/>
</dbReference>
<name>A0AA36BL68_OCTVU</name>
<organism evidence="4 5">
    <name type="scientific">Octopus vulgaris</name>
    <name type="common">Common octopus</name>
    <dbReference type="NCBI Taxonomy" id="6645"/>
    <lineage>
        <taxon>Eukaryota</taxon>
        <taxon>Metazoa</taxon>
        <taxon>Spiralia</taxon>
        <taxon>Lophotrochozoa</taxon>
        <taxon>Mollusca</taxon>
        <taxon>Cephalopoda</taxon>
        <taxon>Coleoidea</taxon>
        <taxon>Octopodiformes</taxon>
        <taxon>Octopoda</taxon>
        <taxon>Incirrata</taxon>
        <taxon>Octopodidae</taxon>
        <taxon>Octopus</taxon>
    </lineage>
</organism>
<dbReference type="Pfam" id="PF20434">
    <property type="entry name" value="BD-FAE"/>
    <property type="match status" value="1"/>
</dbReference>
<evidence type="ECO:0000259" key="3">
    <source>
        <dbReference type="Pfam" id="PF20434"/>
    </source>
</evidence>
<feature type="domain" description="BD-FAE-like" evidence="3">
    <location>
        <begin position="97"/>
        <end position="204"/>
    </location>
</feature>
<keyword evidence="5" id="KW-1185">Reference proteome</keyword>
<dbReference type="EMBL" id="OX597830">
    <property type="protein sequence ID" value="CAI9735536.1"/>
    <property type="molecule type" value="Genomic_DNA"/>
</dbReference>
<feature type="compositionally biased region" description="Polar residues" evidence="2">
    <location>
        <begin position="249"/>
        <end position="266"/>
    </location>
</feature>
<dbReference type="AlphaFoldDB" id="A0AA36BL68"/>
<accession>A0AA36BL68</accession>
<evidence type="ECO:0000313" key="5">
    <source>
        <dbReference type="Proteomes" id="UP001162480"/>
    </source>
</evidence>
<dbReference type="GO" id="GO:0004061">
    <property type="term" value="F:arylformamidase activity"/>
    <property type="evidence" value="ECO:0007669"/>
    <property type="project" value="TreeGrafter"/>
</dbReference>
<evidence type="ECO:0000256" key="2">
    <source>
        <dbReference type="SAM" id="MobiDB-lite"/>
    </source>
</evidence>
<dbReference type="PANTHER" id="PTHR48081">
    <property type="entry name" value="AB HYDROLASE SUPERFAMILY PROTEIN C4A8.06C"/>
    <property type="match status" value="1"/>
</dbReference>
<sequence length="476" mass="53539">MMREIVKNLAVMMSTMVAVPYTIAILCNLLYGWPLSRQRLKDSLSLKKVFALNYAVWQQMKLFKYFTLYIRLKFFYKYSHSSWVIKNLTYGRNDKQLDIYLPVGAYKEDSLKPVLIYVFGEGWSTGDKNMCGLVCSQIADQVDAVVCCPNYSLYPQGCADDMVQDVVDAISWIHNCIHKYGGNKEKIILIGHSCGAHLCVMAILELLHGELRLGRQGISPLDDSSTDTTSQPETRPLALGAANEEDQDSASTETFSTPSQSKNVNEMNHEPMDIDTPESEDDVSGSSVAGFRKTATHFLDMEGDEEASDNDSVVTVRPKEFDSGPSLHDMCKSIKAVVGLAGVYNIKDQYEHEKQRGLEDLSCIQKCMYGEDHFSRFSPTIIIESLKRNIKLPKMVLLHGTEDQVVPMSSSTKFGEALSNLFADVTVRVIPFCDHYNIFADLMSPERHLHDVLMLLEMGKRRTTRIHVLSLLGNKP</sequence>
<reference evidence="4" key="1">
    <citation type="submission" date="2023-08" db="EMBL/GenBank/DDBJ databases">
        <authorList>
            <person name="Alioto T."/>
            <person name="Alioto T."/>
            <person name="Gomez Garrido J."/>
        </authorList>
    </citation>
    <scope>NUCLEOTIDE SEQUENCE</scope>
</reference>
<proteinExistence type="predicted"/>
<keyword evidence="1" id="KW-0378">Hydrolase</keyword>
<dbReference type="InterPro" id="IPR050300">
    <property type="entry name" value="GDXG_lipolytic_enzyme"/>
</dbReference>
<feature type="compositionally biased region" description="Acidic residues" evidence="2">
    <location>
        <begin position="273"/>
        <end position="283"/>
    </location>
</feature>
<dbReference type="Gene3D" id="3.40.50.1820">
    <property type="entry name" value="alpha/beta hydrolase"/>
    <property type="match status" value="2"/>
</dbReference>
<evidence type="ECO:0000313" key="4">
    <source>
        <dbReference type="EMBL" id="CAI9735536.1"/>
    </source>
</evidence>
<dbReference type="InterPro" id="IPR049492">
    <property type="entry name" value="BD-FAE-like_dom"/>
</dbReference>
<dbReference type="Proteomes" id="UP001162480">
    <property type="component" value="Chromosome 17"/>
</dbReference>
<dbReference type="PANTHER" id="PTHR48081:SF33">
    <property type="entry name" value="KYNURENINE FORMAMIDASE"/>
    <property type="match status" value="1"/>
</dbReference>
<gene>
    <name evidence="4" type="ORF">OCTVUL_1B013669</name>
</gene>